<proteinExistence type="predicted"/>
<organism evidence="1 2">
    <name type="scientific">Apiospora aurea</name>
    <dbReference type="NCBI Taxonomy" id="335848"/>
    <lineage>
        <taxon>Eukaryota</taxon>
        <taxon>Fungi</taxon>
        <taxon>Dikarya</taxon>
        <taxon>Ascomycota</taxon>
        <taxon>Pezizomycotina</taxon>
        <taxon>Sordariomycetes</taxon>
        <taxon>Xylariomycetidae</taxon>
        <taxon>Amphisphaeriales</taxon>
        <taxon>Apiosporaceae</taxon>
        <taxon>Apiospora</taxon>
    </lineage>
</organism>
<reference evidence="1 2" key="1">
    <citation type="submission" date="2023-01" db="EMBL/GenBank/DDBJ databases">
        <title>Analysis of 21 Apiospora genomes using comparative genomics revels a genus with tremendous synthesis potential of carbohydrate active enzymes and secondary metabolites.</title>
        <authorList>
            <person name="Sorensen T."/>
        </authorList>
    </citation>
    <scope>NUCLEOTIDE SEQUENCE [LARGE SCALE GENOMIC DNA]</scope>
    <source>
        <strain evidence="1 2">CBS 24483</strain>
    </source>
</reference>
<protein>
    <recommendedName>
        <fullName evidence="3">F-box domain-containing protein</fullName>
    </recommendedName>
</protein>
<dbReference type="EMBL" id="JAQQWE010000010">
    <property type="protein sequence ID" value="KAK7937579.1"/>
    <property type="molecule type" value="Genomic_DNA"/>
</dbReference>
<evidence type="ECO:0008006" key="3">
    <source>
        <dbReference type="Google" id="ProtNLM"/>
    </source>
</evidence>
<name>A0ABR1PT03_9PEZI</name>
<gene>
    <name evidence="1" type="ORF">PG986_014447</name>
</gene>
<sequence length="435" mass="49588">MVRTRKRSRLQETAPSTAARKEFSHLASLPLEIWKMVLENIDHQPTINALSLTNSAVNAIVIPHLYRRIVITRSHDPISKRFECLLTTGQKKQLRKKENDEGQQERCPNELNQTTKPIVATHVRQLIINDDPYKDTEVRCIEKILNNLNQLKIIDTSILTVDMAKFIASLKHLQALRVTTACGEAVLEPIRQVKGIKHLRFACGTNRHHPNIDVAQSLIENSASTLRSLTGVMFFPFKVESGSTKAQYPLIMLKTLHILKLPLDRENTERMLKFVDFVKLEDLLWDDNHNDPVLLYERLAVLFGTASPPSLRSLRLTIRINFEVGYRFIASFNTLRTLSVANNCIGPSDIMLESILKHKGLRILELRSECCVPPCLSAREICVIVDGLPELRELAFVPKEEEMASAPTLIEMEKLLTQRRLPRLRSVGSWFGRDI</sequence>
<dbReference type="InterPro" id="IPR032675">
    <property type="entry name" value="LRR_dom_sf"/>
</dbReference>
<dbReference type="GeneID" id="92083731"/>
<dbReference type="RefSeq" id="XP_066692907.1">
    <property type="nucleotide sequence ID" value="XM_066850669.1"/>
</dbReference>
<evidence type="ECO:0000313" key="1">
    <source>
        <dbReference type="EMBL" id="KAK7937579.1"/>
    </source>
</evidence>
<keyword evidence="2" id="KW-1185">Reference proteome</keyword>
<evidence type="ECO:0000313" key="2">
    <source>
        <dbReference type="Proteomes" id="UP001391051"/>
    </source>
</evidence>
<dbReference type="Gene3D" id="3.80.10.10">
    <property type="entry name" value="Ribonuclease Inhibitor"/>
    <property type="match status" value="1"/>
</dbReference>
<comment type="caution">
    <text evidence="1">The sequence shown here is derived from an EMBL/GenBank/DDBJ whole genome shotgun (WGS) entry which is preliminary data.</text>
</comment>
<accession>A0ABR1PT03</accession>
<dbReference type="Proteomes" id="UP001391051">
    <property type="component" value="Unassembled WGS sequence"/>
</dbReference>
<dbReference type="SUPFAM" id="SSF52047">
    <property type="entry name" value="RNI-like"/>
    <property type="match status" value="1"/>
</dbReference>